<evidence type="ECO:0000313" key="3">
    <source>
        <dbReference type="Proteomes" id="UP000814243"/>
    </source>
</evidence>
<proteinExistence type="predicted"/>
<name>A0A922SGS4_SPOEX</name>
<reference evidence="2" key="1">
    <citation type="journal article" date="2021" name="G3 (Bethesda)">
        <title>Genome and transcriptome analysis of the beet armyworm Spodoptera exigua reveals targets for pest control. .</title>
        <authorList>
            <person name="Simon S."/>
            <person name="Breeschoten T."/>
            <person name="Jansen H.J."/>
            <person name="Dirks R.P."/>
            <person name="Schranz M.E."/>
            <person name="Ros V.I.D."/>
        </authorList>
    </citation>
    <scope>NUCLEOTIDE SEQUENCE</scope>
    <source>
        <strain evidence="2">TB_SE_WUR_2020</strain>
    </source>
</reference>
<keyword evidence="1" id="KW-0175">Coiled coil</keyword>
<accession>A0A922SGS4</accession>
<evidence type="ECO:0000313" key="2">
    <source>
        <dbReference type="EMBL" id="KAH9637817.1"/>
    </source>
</evidence>
<feature type="coiled-coil region" evidence="1">
    <location>
        <begin position="83"/>
        <end position="110"/>
    </location>
</feature>
<protein>
    <submittedName>
        <fullName evidence="2">Uncharacterized protein</fullName>
    </submittedName>
</protein>
<dbReference type="AlphaFoldDB" id="A0A922SGS4"/>
<gene>
    <name evidence="2" type="ORF">HF086_017595</name>
</gene>
<dbReference type="EMBL" id="JACEFF010000436">
    <property type="protein sequence ID" value="KAH9637817.1"/>
    <property type="molecule type" value="Genomic_DNA"/>
</dbReference>
<evidence type="ECO:0000256" key="1">
    <source>
        <dbReference type="SAM" id="Coils"/>
    </source>
</evidence>
<organism evidence="2 3">
    <name type="scientific">Spodoptera exigua</name>
    <name type="common">Beet armyworm</name>
    <name type="synonym">Noctua fulgens</name>
    <dbReference type="NCBI Taxonomy" id="7107"/>
    <lineage>
        <taxon>Eukaryota</taxon>
        <taxon>Metazoa</taxon>
        <taxon>Ecdysozoa</taxon>
        <taxon>Arthropoda</taxon>
        <taxon>Hexapoda</taxon>
        <taxon>Insecta</taxon>
        <taxon>Pterygota</taxon>
        <taxon>Neoptera</taxon>
        <taxon>Endopterygota</taxon>
        <taxon>Lepidoptera</taxon>
        <taxon>Glossata</taxon>
        <taxon>Ditrysia</taxon>
        <taxon>Noctuoidea</taxon>
        <taxon>Noctuidae</taxon>
        <taxon>Amphipyrinae</taxon>
        <taxon>Spodoptera</taxon>
    </lineage>
</organism>
<dbReference type="InterPro" id="IPR036691">
    <property type="entry name" value="Endo/exonu/phosph_ase_sf"/>
</dbReference>
<sequence length="332" mass="38584">MRSDLSRVSSLLEKYIDSNAQMIKEMNASIVEVKSELVDLRTSYEQTKSLIKSNAADITAQIQNVQSTTTQLTTEQCHIKSQLTQFENKIVNNQNKIQNLETNISKIQLDPHSSHSELSVNEQIFREIQDRNRRQNNIIIVGISEQVCINTQERILKDESDVLNVITSINSNITKPYKIFRIGKYSVVHDYQQLDTQKSRLSFLYLNARSICKKGKLDELKCIIKAISTVHIIVLTETWIQNDTQALQLQIPNYTHYYNYRTDIRGGGVSAYIHNDLKHNLTQSTYQDGNNYLWVYLEKFAIEVGVVYNPGDTNIEKFWIHMIYNYKYENEQ</sequence>
<dbReference type="Gene3D" id="3.60.10.10">
    <property type="entry name" value="Endonuclease/exonuclease/phosphatase"/>
    <property type="match status" value="1"/>
</dbReference>
<comment type="caution">
    <text evidence="2">The sequence shown here is derived from an EMBL/GenBank/DDBJ whole genome shotgun (WGS) entry which is preliminary data.</text>
</comment>
<dbReference type="Proteomes" id="UP000814243">
    <property type="component" value="Unassembled WGS sequence"/>
</dbReference>
<dbReference type="SUPFAM" id="SSF56219">
    <property type="entry name" value="DNase I-like"/>
    <property type="match status" value="1"/>
</dbReference>